<organism evidence="1 2">
    <name type="scientific">Aureibacillus halotolerans</name>
    <dbReference type="NCBI Taxonomy" id="1508390"/>
    <lineage>
        <taxon>Bacteria</taxon>
        <taxon>Bacillati</taxon>
        <taxon>Bacillota</taxon>
        <taxon>Bacilli</taxon>
        <taxon>Bacillales</taxon>
        <taxon>Bacillaceae</taxon>
        <taxon>Aureibacillus</taxon>
    </lineage>
</organism>
<keyword evidence="2" id="KW-1185">Reference proteome</keyword>
<dbReference type="RefSeq" id="WP_166639193.1">
    <property type="nucleotide sequence ID" value="NZ_SNYJ01000004.1"/>
</dbReference>
<dbReference type="Proteomes" id="UP000295632">
    <property type="component" value="Unassembled WGS sequence"/>
</dbReference>
<comment type="caution">
    <text evidence="1">The sequence shown here is derived from an EMBL/GenBank/DDBJ whole genome shotgun (WGS) entry which is preliminary data.</text>
</comment>
<sequence length="52" mass="6461">MNEQEYCRFRVEKIKQKLEFANREGWKYESLNKDKLPFYKTLFRKLLPMSNA</sequence>
<accession>A0A4R6UDH0</accession>
<protein>
    <submittedName>
        <fullName evidence="1">Uncharacterized protein</fullName>
    </submittedName>
</protein>
<reference evidence="1 2" key="1">
    <citation type="submission" date="2019-03" db="EMBL/GenBank/DDBJ databases">
        <title>Genomic Encyclopedia of Type Strains, Phase IV (KMG-IV): sequencing the most valuable type-strain genomes for metagenomic binning, comparative biology and taxonomic classification.</title>
        <authorList>
            <person name="Goeker M."/>
        </authorList>
    </citation>
    <scope>NUCLEOTIDE SEQUENCE [LARGE SCALE GENOMIC DNA]</scope>
    <source>
        <strain evidence="1 2">DSM 28697</strain>
    </source>
</reference>
<dbReference type="EMBL" id="SNYJ01000004">
    <property type="protein sequence ID" value="TDQ41144.1"/>
    <property type="molecule type" value="Genomic_DNA"/>
</dbReference>
<proteinExistence type="predicted"/>
<evidence type="ECO:0000313" key="2">
    <source>
        <dbReference type="Proteomes" id="UP000295632"/>
    </source>
</evidence>
<gene>
    <name evidence="1" type="ORF">EV213_104142</name>
</gene>
<name>A0A4R6UDH0_9BACI</name>
<evidence type="ECO:0000313" key="1">
    <source>
        <dbReference type="EMBL" id="TDQ41144.1"/>
    </source>
</evidence>
<dbReference type="AlphaFoldDB" id="A0A4R6UDH0"/>